<comment type="caution">
    <text evidence="3">The sequence shown here is derived from an EMBL/GenBank/DDBJ whole genome shotgun (WGS) entry which is preliminary data.</text>
</comment>
<evidence type="ECO:0000256" key="2">
    <source>
        <dbReference type="SAM" id="Phobius"/>
    </source>
</evidence>
<protein>
    <submittedName>
        <fullName evidence="3">Uncharacterized protein</fullName>
    </submittedName>
</protein>
<organism evidence="3 4">
    <name type="scientific">Capsicum baccatum</name>
    <name type="common">Peruvian pepper</name>
    <dbReference type="NCBI Taxonomy" id="33114"/>
    <lineage>
        <taxon>Eukaryota</taxon>
        <taxon>Viridiplantae</taxon>
        <taxon>Streptophyta</taxon>
        <taxon>Embryophyta</taxon>
        <taxon>Tracheophyta</taxon>
        <taxon>Spermatophyta</taxon>
        <taxon>Magnoliopsida</taxon>
        <taxon>eudicotyledons</taxon>
        <taxon>Gunneridae</taxon>
        <taxon>Pentapetalae</taxon>
        <taxon>asterids</taxon>
        <taxon>lamiids</taxon>
        <taxon>Solanales</taxon>
        <taxon>Solanaceae</taxon>
        <taxon>Solanoideae</taxon>
        <taxon>Capsiceae</taxon>
        <taxon>Capsicum</taxon>
    </lineage>
</organism>
<dbReference type="STRING" id="33114.A0A2G2XNX3"/>
<keyword evidence="4" id="KW-1185">Reference proteome</keyword>
<keyword evidence="2" id="KW-1133">Transmembrane helix</keyword>
<gene>
    <name evidence="3" type="ORF">CQW23_01557</name>
</gene>
<sequence length="115" mass="13314">MKSDIHADIALDGLIKFLNKKKEDCKEKIVVENEVDKKGKGDEMNKEQTETKDMRKHKGKKKKQALNFLMFLISWLTVLQGKGKTKTAIRQLLILRHSQNAYNLMFHNDDGQSVQ</sequence>
<reference evidence="4" key="2">
    <citation type="journal article" date="2017" name="J. Anim. Genet.">
        <title>Multiple reference genome sequences of hot pepper reveal the massive evolution of plant disease resistance genes by retroduplication.</title>
        <authorList>
            <person name="Kim S."/>
            <person name="Park J."/>
            <person name="Yeom S.-I."/>
            <person name="Kim Y.-M."/>
            <person name="Seo E."/>
            <person name="Kim K.-T."/>
            <person name="Kim M.-S."/>
            <person name="Lee J.M."/>
            <person name="Cheong K."/>
            <person name="Shin H.-S."/>
            <person name="Kim S.-B."/>
            <person name="Han K."/>
            <person name="Lee J."/>
            <person name="Park M."/>
            <person name="Lee H.-A."/>
            <person name="Lee H.-Y."/>
            <person name="Lee Y."/>
            <person name="Oh S."/>
            <person name="Lee J.H."/>
            <person name="Choi E."/>
            <person name="Choi E."/>
            <person name="Lee S.E."/>
            <person name="Jeon J."/>
            <person name="Kim H."/>
            <person name="Choi G."/>
            <person name="Song H."/>
            <person name="Lee J."/>
            <person name="Lee S.-C."/>
            <person name="Kwon J.-K."/>
            <person name="Lee H.-Y."/>
            <person name="Koo N."/>
            <person name="Hong Y."/>
            <person name="Kim R.W."/>
            <person name="Kang W.-H."/>
            <person name="Huh J.H."/>
            <person name="Kang B.-C."/>
            <person name="Yang T.-J."/>
            <person name="Lee Y.-H."/>
            <person name="Bennetzen J.L."/>
            <person name="Choi D."/>
        </authorList>
    </citation>
    <scope>NUCLEOTIDE SEQUENCE [LARGE SCALE GENOMIC DNA]</scope>
    <source>
        <strain evidence="4">cv. PBC81</strain>
    </source>
</reference>
<keyword evidence="2" id="KW-0472">Membrane</keyword>
<accession>A0A2G2XNX3</accession>
<feature type="compositionally biased region" description="Basic and acidic residues" evidence="1">
    <location>
        <begin position="38"/>
        <end position="53"/>
    </location>
</feature>
<proteinExistence type="predicted"/>
<dbReference type="AlphaFoldDB" id="A0A2G2XNX3"/>
<evidence type="ECO:0000313" key="3">
    <source>
        <dbReference type="EMBL" id="PHT59194.1"/>
    </source>
</evidence>
<feature type="transmembrane region" description="Helical" evidence="2">
    <location>
        <begin position="64"/>
        <end position="81"/>
    </location>
</feature>
<reference evidence="3 4" key="1">
    <citation type="journal article" date="2017" name="Genome Biol.">
        <title>New reference genome sequences of hot pepper reveal the massive evolution of plant disease-resistance genes by retroduplication.</title>
        <authorList>
            <person name="Kim S."/>
            <person name="Park J."/>
            <person name="Yeom S.I."/>
            <person name="Kim Y.M."/>
            <person name="Seo E."/>
            <person name="Kim K.T."/>
            <person name="Kim M.S."/>
            <person name="Lee J.M."/>
            <person name="Cheong K."/>
            <person name="Shin H.S."/>
            <person name="Kim S.B."/>
            <person name="Han K."/>
            <person name="Lee J."/>
            <person name="Park M."/>
            <person name="Lee H.A."/>
            <person name="Lee H.Y."/>
            <person name="Lee Y."/>
            <person name="Oh S."/>
            <person name="Lee J.H."/>
            <person name="Choi E."/>
            <person name="Choi E."/>
            <person name="Lee S.E."/>
            <person name="Jeon J."/>
            <person name="Kim H."/>
            <person name="Choi G."/>
            <person name="Song H."/>
            <person name="Lee J."/>
            <person name="Lee S.C."/>
            <person name="Kwon J.K."/>
            <person name="Lee H.Y."/>
            <person name="Koo N."/>
            <person name="Hong Y."/>
            <person name="Kim R.W."/>
            <person name="Kang W.H."/>
            <person name="Huh J.H."/>
            <person name="Kang B.C."/>
            <person name="Yang T.J."/>
            <person name="Lee Y.H."/>
            <person name="Bennetzen J.L."/>
            <person name="Choi D."/>
        </authorList>
    </citation>
    <scope>NUCLEOTIDE SEQUENCE [LARGE SCALE GENOMIC DNA]</scope>
    <source>
        <strain evidence="4">cv. PBC81</strain>
    </source>
</reference>
<evidence type="ECO:0000313" key="4">
    <source>
        <dbReference type="Proteomes" id="UP000224567"/>
    </source>
</evidence>
<dbReference type="Proteomes" id="UP000224567">
    <property type="component" value="Unassembled WGS sequence"/>
</dbReference>
<evidence type="ECO:0000256" key="1">
    <source>
        <dbReference type="SAM" id="MobiDB-lite"/>
    </source>
</evidence>
<feature type="region of interest" description="Disordered" evidence="1">
    <location>
        <begin position="38"/>
        <end position="59"/>
    </location>
</feature>
<dbReference type="EMBL" id="MLFT02000001">
    <property type="protein sequence ID" value="PHT59194.1"/>
    <property type="molecule type" value="Genomic_DNA"/>
</dbReference>
<name>A0A2G2XNX3_CAPBA</name>
<keyword evidence="2" id="KW-0812">Transmembrane</keyword>